<dbReference type="EnsemblPlants" id="OB01G51800.1">
    <property type="protein sequence ID" value="OB01G51800.1"/>
    <property type="gene ID" value="OB01G51800"/>
</dbReference>
<reference evidence="1" key="1">
    <citation type="journal article" date="2013" name="Nat. Commun.">
        <title>Whole-genome sequencing of Oryza brachyantha reveals mechanisms underlying Oryza genome evolution.</title>
        <authorList>
            <person name="Chen J."/>
            <person name="Huang Q."/>
            <person name="Gao D."/>
            <person name="Wang J."/>
            <person name="Lang Y."/>
            <person name="Liu T."/>
            <person name="Li B."/>
            <person name="Bai Z."/>
            <person name="Luis Goicoechea J."/>
            <person name="Liang C."/>
            <person name="Chen C."/>
            <person name="Zhang W."/>
            <person name="Sun S."/>
            <person name="Liao Y."/>
            <person name="Zhang X."/>
            <person name="Yang L."/>
            <person name="Song C."/>
            <person name="Wang M."/>
            <person name="Shi J."/>
            <person name="Liu G."/>
            <person name="Liu J."/>
            <person name="Zhou H."/>
            <person name="Zhou W."/>
            <person name="Yu Q."/>
            <person name="An N."/>
            <person name="Chen Y."/>
            <person name="Cai Q."/>
            <person name="Wang B."/>
            <person name="Liu B."/>
            <person name="Min J."/>
            <person name="Huang Y."/>
            <person name="Wu H."/>
            <person name="Li Z."/>
            <person name="Zhang Y."/>
            <person name="Yin Y."/>
            <person name="Song W."/>
            <person name="Jiang J."/>
            <person name="Jackson S.A."/>
            <person name="Wing R.A."/>
            <person name="Wang J."/>
            <person name="Chen M."/>
        </authorList>
    </citation>
    <scope>NUCLEOTIDE SEQUENCE [LARGE SCALE GENOMIC DNA]</scope>
    <source>
        <strain evidence="1">cv. IRGC 101232</strain>
    </source>
</reference>
<name>J3L7H4_ORYBR</name>
<organism evidence="1">
    <name type="scientific">Oryza brachyantha</name>
    <name type="common">malo sina</name>
    <dbReference type="NCBI Taxonomy" id="4533"/>
    <lineage>
        <taxon>Eukaryota</taxon>
        <taxon>Viridiplantae</taxon>
        <taxon>Streptophyta</taxon>
        <taxon>Embryophyta</taxon>
        <taxon>Tracheophyta</taxon>
        <taxon>Spermatophyta</taxon>
        <taxon>Magnoliopsida</taxon>
        <taxon>Liliopsida</taxon>
        <taxon>Poales</taxon>
        <taxon>Poaceae</taxon>
        <taxon>BOP clade</taxon>
        <taxon>Oryzoideae</taxon>
        <taxon>Oryzeae</taxon>
        <taxon>Oryzinae</taxon>
        <taxon>Oryza</taxon>
    </lineage>
</organism>
<proteinExistence type="predicted"/>
<dbReference type="Gramene" id="OB01G51800.1">
    <property type="protein sequence ID" value="OB01G51800.1"/>
    <property type="gene ID" value="OB01G51800"/>
</dbReference>
<reference evidence="1" key="2">
    <citation type="submission" date="2013-04" db="UniProtKB">
        <authorList>
            <consortium name="EnsemblPlants"/>
        </authorList>
    </citation>
    <scope>IDENTIFICATION</scope>
</reference>
<protein>
    <submittedName>
        <fullName evidence="1">Uncharacterized protein</fullName>
    </submittedName>
</protein>
<accession>J3L7H4</accession>
<sequence>MRRMYPQHVLDRCEDMQLVQCTPVVLKEGELQKIQSAAPQKAVNLVICIN</sequence>
<dbReference type="Proteomes" id="UP000006038">
    <property type="component" value="Chromosome 1"/>
</dbReference>
<evidence type="ECO:0000313" key="2">
    <source>
        <dbReference type="Proteomes" id="UP000006038"/>
    </source>
</evidence>
<keyword evidence="2" id="KW-1185">Reference proteome</keyword>
<dbReference type="HOGENOM" id="CLU_3127492_0_0_1"/>
<dbReference type="AlphaFoldDB" id="J3L7H4"/>
<evidence type="ECO:0000313" key="1">
    <source>
        <dbReference type="EnsemblPlants" id="OB01G51800.1"/>
    </source>
</evidence>